<dbReference type="InterPro" id="IPR058852">
    <property type="entry name" value="HTH_77"/>
</dbReference>
<feature type="region of interest" description="Disordered" evidence="1">
    <location>
        <begin position="699"/>
        <end position="726"/>
    </location>
</feature>
<dbReference type="OrthoDB" id="3755432at2"/>
<accession>A0A2T8F4S9</accession>
<dbReference type="Pfam" id="PF00196">
    <property type="entry name" value="GerE"/>
    <property type="match status" value="1"/>
</dbReference>
<dbReference type="InterPro" id="IPR000792">
    <property type="entry name" value="Tscrpt_reg_LuxR_C"/>
</dbReference>
<dbReference type="Gene3D" id="1.25.40.10">
    <property type="entry name" value="Tetratricopeptide repeat domain"/>
    <property type="match status" value="1"/>
</dbReference>
<dbReference type="CDD" id="cd06170">
    <property type="entry name" value="LuxR_C_like"/>
    <property type="match status" value="1"/>
</dbReference>
<dbReference type="GO" id="GO:0043531">
    <property type="term" value="F:ADP binding"/>
    <property type="evidence" value="ECO:0007669"/>
    <property type="project" value="InterPro"/>
</dbReference>
<reference evidence="3 4" key="1">
    <citation type="submission" date="2018-04" db="EMBL/GenBank/DDBJ databases">
        <title>Genome of Nocardioides gansuensis WSJ-1.</title>
        <authorList>
            <person name="Wu S."/>
            <person name="Wang G."/>
        </authorList>
    </citation>
    <scope>NUCLEOTIDE SEQUENCE [LARGE SCALE GENOMIC DNA]</scope>
    <source>
        <strain evidence="3 4">WSJ-1</strain>
    </source>
</reference>
<dbReference type="InterPro" id="IPR011990">
    <property type="entry name" value="TPR-like_helical_dom_sf"/>
</dbReference>
<dbReference type="EMBL" id="QDGZ01000015">
    <property type="protein sequence ID" value="PVG80708.1"/>
    <property type="molecule type" value="Genomic_DNA"/>
</dbReference>
<evidence type="ECO:0000313" key="4">
    <source>
        <dbReference type="Proteomes" id="UP000246018"/>
    </source>
</evidence>
<dbReference type="AlphaFoldDB" id="A0A2T8F4S9"/>
<protein>
    <submittedName>
        <fullName evidence="3">ATPase</fullName>
    </submittedName>
</protein>
<dbReference type="Pfam" id="PF25872">
    <property type="entry name" value="HTH_77"/>
    <property type="match status" value="1"/>
</dbReference>
<evidence type="ECO:0000256" key="1">
    <source>
        <dbReference type="SAM" id="MobiDB-lite"/>
    </source>
</evidence>
<dbReference type="Gene3D" id="1.10.10.10">
    <property type="entry name" value="Winged helix-like DNA-binding domain superfamily/Winged helix DNA-binding domain"/>
    <property type="match status" value="1"/>
</dbReference>
<keyword evidence="4" id="KW-1185">Reference proteome</keyword>
<dbReference type="GO" id="GO:0006355">
    <property type="term" value="P:regulation of DNA-templated transcription"/>
    <property type="evidence" value="ECO:0007669"/>
    <property type="project" value="InterPro"/>
</dbReference>
<dbReference type="InterPro" id="IPR027417">
    <property type="entry name" value="P-loop_NTPase"/>
</dbReference>
<dbReference type="PANTHER" id="PTHR47691">
    <property type="entry name" value="REGULATOR-RELATED"/>
    <property type="match status" value="1"/>
</dbReference>
<feature type="domain" description="HTH luxR-type" evidence="2">
    <location>
        <begin position="717"/>
        <end position="782"/>
    </location>
</feature>
<feature type="compositionally biased region" description="Low complexity" evidence="1">
    <location>
        <begin position="706"/>
        <end position="723"/>
    </location>
</feature>
<dbReference type="PRINTS" id="PR00364">
    <property type="entry name" value="DISEASERSIST"/>
</dbReference>
<dbReference type="Gene3D" id="3.40.50.300">
    <property type="entry name" value="P-loop containing nucleotide triphosphate hydrolases"/>
    <property type="match status" value="1"/>
</dbReference>
<dbReference type="SUPFAM" id="SSF48452">
    <property type="entry name" value="TPR-like"/>
    <property type="match status" value="1"/>
</dbReference>
<dbReference type="GO" id="GO:0003677">
    <property type="term" value="F:DNA binding"/>
    <property type="evidence" value="ECO:0007669"/>
    <property type="project" value="InterPro"/>
</dbReference>
<dbReference type="RefSeq" id="WP_116574539.1">
    <property type="nucleotide sequence ID" value="NZ_QDGZ01000015.1"/>
</dbReference>
<proteinExistence type="predicted"/>
<dbReference type="InterPro" id="IPR036388">
    <property type="entry name" value="WH-like_DNA-bd_sf"/>
</dbReference>
<comment type="caution">
    <text evidence="3">The sequence shown here is derived from an EMBL/GenBank/DDBJ whole genome shotgun (WGS) entry which is preliminary data.</text>
</comment>
<evidence type="ECO:0000313" key="3">
    <source>
        <dbReference type="EMBL" id="PVG80708.1"/>
    </source>
</evidence>
<dbReference type="PANTHER" id="PTHR47691:SF3">
    <property type="entry name" value="HTH-TYPE TRANSCRIPTIONAL REGULATOR RV0890C-RELATED"/>
    <property type="match status" value="1"/>
</dbReference>
<dbReference type="Pfam" id="PF00931">
    <property type="entry name" value="NB-ARC"/>
    <property type="match status" value="1"/>
</dbReference>
<gene>
    <name evidence="3" type="ORF">DDE18_21820</name>
</gene>
<dbReference type="Proteomes" id="UP000246018">
    <property type="component" value="Unassembled WGS sequence"/>
</dbReference>
<dbReference type="InterPro" id="IPR016032">
    <property type="entry name" value="Sig_transdc_resp-reg_C-effctor"/>
</dbReference>
<dbReference type="SMART" id="SM00421">
    <property type="entry name" value="HTH_LUXR"/>
    <property type="match status" value="1"/>
</dbReference>
<evidence type="ECO:0000259" key="2">
    <source>
        <dbReference type="PROSITE" id="PS50043"/>
    </source>
</evidence>
<dbReference type="PROSITE" id="PS50043">
    <property type="entry name" value="HTH_LUXR_2"/>
    <property type="match status" value="1"/>
</dbReference>
<organism evidence="3 4">
    <name type="scientific">Nocardioides gansuensis</name>
    <dbReference type="NCBI Taxonomy" id="2138300"/>
    <lineage>
        <taxon>Bacteria</taxon>
        <taxon>Bacillati</taxon>
        <taxon>Actinomycetota</taxon>
        <taxon>Actinomycetes</taxon>
        <taxon>Propionibacteriales</taxon>
        <taxon>Nocardioidaceae</taxon>
        <taxon>Nocardioides</taxon>
    </lineage>
</organism>
<dbReference type="SUPFAM" id="SSF52540">
    <property type="entry name" value="P-loop containing nucleoside triphosphate hydrolases"/>
    <property type="match status" value="1"/>
</dbReference>
<name>A0A2T8F4S9_9ACTN</name>
<dbReference type="SUPFAM" id="SSF46894">
    <property type="entry name" value="C-terminal effector domain of the bipartite response regulators"/>
    <property type="match status" value="1"/>
</dbReference>
<dbReference type="InterPro" id="IPR002182">
    <property type="entry name" value="NB-ARC"/>
</dbReference>
<sequence>MRTTSTAAGRGALPAELTTFVGRRRELSEARRLFGSSRMLTLTGPGGVGKTRLALRVAAEVRRTFPDGVWFVELAALQDPQLLPHTVANTLELRQVSPDPATDLAAYLEQKRLLVVLDNCEHLTDACAVLASKLLAAAPDLRILATSRHVLGIEGEQILQVPPLSVPDTEVLAGDATHYESVRLFLDRAAAVAPDFAITEANRAAVIELCRRVDGIPLAIELAAVWLRILSPTQILDRLKDRFRLLTIDRPTAPARQQALDATVGWSYDLCSAEEQLMWARLSVFSGGFDLEAAEDVCSGDGISHSEVLNLIASLVNKSIVVRHRATEHSTAWYEMLEIIRQYGAQRLGEGQGRGLQVRHRDHYRSVAQRFAAEGFGPRQADWFIRLRRESSNVRAALEFCLAHRSEAAAALDIAAPLWNFWFAGYLREGYRYLTRALDLATEQTSSRAYGLWAASYLAMFATDFDRNVTMLAECEEIAARLDDDLLHARIKECRGQATLYRGDLPDAIELLDQARREFRAVGDPLGEFDTLILLTAGTFFLDDPRADEFSRDALALAEQHGAQSSTAYALWAVGIAQWRAGHFDEATRSLRKSVRLFQPMKDLTGISFGVQALSWCAAFASPDERAARLLGASQAVWRTSGTKVDETTAYSVFDRRSEDALRAALGSAKFESTRFEEAFAEGASYSFDQAVALALGDDGDAPGSEAAATTPARGPGPEAPGGLTPREREVAGLLAEGLTNREIAARLVISQRTAETHVDHILAKLGMTSRAQVASWVAEQQAR</sequence>
<dbReference type="PRINTS" id="PR00038">
    <property type="entry name" value="HTHLUXR"/>
</dbReference>